<dbReference type="RefSeq" id="WP_044192436.1">
    <property type="nucleotide sequence ID" value="NZ_AUAE01000027.1"/>
</dbReference>
<dbReference type="STRING" id="1203610.HMPREF1536_04616"/>
<proteinExistence type="predicted"/>
<keyword evidence="3" id="KW-1185">Reference proteome</keyword>
<comment type="caution">
    <text evidence="2">The sequence shown here is derived from an EMBL/GenBank/DDBJ whole genome shotgun (WGS) entry which is preliminary data.</text>
</comment>
<evidence type="ECO:0000313" key="2">
    <source>
        <dbReference type="EMBL" id="KKB49551.1"/>
    </source>
</evidence>
<evidence type="ECO:0000313" key="3">
    <source>
        <dbReference type="Proteomes" id="UP000033035"/>
    </source>
</evidence>
<accession>A0A0F5IVI2</accession>
<dbReference type="HOGENOM" id="CLU_095221_0_0_10"/>
<name>A0A0F5IVI2_9BACT</name>
<feature type="chain" id="PRO_5002488179" description="Outer membrane protein beta-barrel domain-containing protein" evidence="1">
    <location>
        <begin position="27"/>
        <end position="244"/>
    </location>
</feature>
<dbReference type="AlphaFoldDB" id="A0A0F5IVI2"/>
<dbReference type="Proteomes" id="UP000033035">
    <property type="component" value="Unassembled WGS sequence"/>
</dbReference>
<sequence>MMNISIRLKKLVLSACLLLMAACLHAQYSLGVTGLLTIPTADMQADGTFMGGANFLPEAMMPSNWEYNTGNYFVNITFLPFLEVAYRCTLLHGEFEKGSKWNQDRSVSLRFRPLKEGKWWPAIVVGSNDAFTTGELNMFKNAAGNRFFSSVYIVGTKHLSLGGHDLGFSLGGNIPFRKDSYRKGIFGGVGYSPAFLRPVTLMAEYNAEAVSIGAAAQLFNHFSLHVFCYDFKAVSAGIRYEFKW</sequence>
<evidence type="ECO:0008006" key="4">
    <source>
        <dbReference type="Google" id="ProtNLM"/>
    </source>
</evidence>
<dbReference type="PROSITE" id="PS51257">
    <property type="entry name" value="PROKAR_LIPOPROTEIN"/>
    <property type="match status" value="1"/>
</dbReference>
<keyword evidence="1" id="KW-0732">Signal</keyword>
<dbReference type="Pfam" id="PF06082">
    <property type="entry name" value="YjbH"/>
    <property type="match status" value="1"/>
</dbReference>
<organism evidence="2 3">
    <name type="scientific">Parabacteroides gordonii MS-1 = DSM 23371</name>
    <dbReference type="NCBI Taxonomy" id="1203610"/>
    <lineage>
        <taxon>Bacteria</taxon>
        <taxon>Pseudomonadati</taxon>
        <taxon>Bacteroidota</taxon>
        <taxon>Bacteroidia</taxon>
        <taxon>Bacteroidales</taxon>
        <taxon>Tannerellaceae</taxon>
        <taxon>Parabacteroides</taxon>
    </lineage>
</organism>
<evidence type="ECO:0000256" key="1">
    <source>
        <dbReference type="SAM" id="SignalP"/>
    </source>
</evidence>
<reference evidence="2 3" key="1">
    <citation type="submission" date="2013-04" db="EMBL/GenBank/DDBJ databases">
        <title>The Genome Sequence of Parabacteroides gordonii DSM 23371.</title>
        <authorList>
            <consortium name="The Broad Institute Genomics Platform"/>
            <person name="Earl A."/>
            <person name="Ward D."/>
            <person name="Feldgarden M."/>
            <person name="Gevers D."/>
            <person name="Martens E."/>
            <person name="Sakamoto M."/>
            <person name="Benno Y."/>
            <person name="Suzuki N."/>
            <person name="Matsunaga N."/>
            <person name="Koshihara K."/>
            <person name="Seki M."/>
            <person name="Komiya H."/>
            <person name="Walker B."/>
            <person name="Young S."/>
            <person name="Zeng Q."/>
            <person name="Gargeya S."/>
            <person name="Fitzgerald M."/>
            <person name="Haas B."/>
            <person name="Abouelleil A."/>
            <person name="Allen A.W."/>
            <person name="Alvarado L."/>
            <person name="Arachchi H.M."/>
            <person name="Berlin A.M."/>
            <person name="Chapman S.B."/>
            <person name="Gainer-Dewar J."/>
            <person name="Goldberg J."/>
            <person name="Griggs A."/>
            <person name="Gujja S."/>
            <person name="Hansen M."/>
            <person name="Howarth C."/>
            <person name="Imamovic A."/>
            <person name="Ireland A."/>
            <person name="Larimer J."/>
            <person name="McCowan C."/>
            <person name="Murphy C."/>
            <person name="Pearson M."/>
            <person name="Poon T.W."/>
            <person name="Priest M."/>
            <person name="Roberts A."/>
            <person name="Saif S."/>
            <person name="Shea T."/>
            <person name="Sisk P."/>
            <person name="Sykes S."/>
            <person name="Wortman J."/>
            <person name="Nusbaum C."/>
            <person name="Birren B."/>
        </authorList>
    </citation>
    <scope>NUCLEOTIDE SEQUENCE [LARGE SCALE GENOMIC DNA]</scope>
    <source>
        <strain evidence="2 3">MS-1</strain>
    </source>
</reference>
<dbReference type="PATRIC" id="fig|1203610.3.peg.4705"/>
<feature type="signal peptide" evidence="1">
    <location>
        <begin position="1"/>
        <end position="26"/>
    </location>
</feature>
<dbReference type="EMBL" id="AQHW01000025">
    <property type="protein sequence ID" value="KKB49551.1"/>
    <property type="molecule type" value="Genomic_DNA"/>
</dbReference>
<gene>
    <name evidence="2" type="ORF">HMPREF1536_04616</name>
</gene>
<dbReference type="InterPro" id="IPR010344">
    <property type="entry name" value="YbjH"/>
</dbReference>
<protein>
    <recommendedName>
        <fullName evidence="4">Outer membrane protein beta-barrel domain-containing protein</fullName>
    </recommendedName>
</protein>